<evidence type="ECO:0000313" key="7">
    <source>
        <dbReference type="EMBL" id="ORJ24169.1"/>
    </source>
</evidence>
<evidence type="ECO:0000256" key="5">
    <source>
        <dbReference type="SAM" id="Phobius"/>
    </source>
</evidence>
<dbReference type="EMBL" id="MRWE01000034">
    <property type="protein sequence ID" value="ORJ24169.1"/>
    <property type="molecule type" value="Genomic_DNA"/>
</dbReference>
<feature type="transmembrane region" description="Helical" evidence="5">
    <location>
        <begin position="46"/>
        <end position="65"/>
    </location>
</feature>
<proteinExistence type="predicted"/>
<feature type="transmembrane region" description="Helical" evidence="5">
    <location>
        <begin position="268"/>
        <end position="295"/>
    </location>
</feature>
<dbReference type="PIRSF" id="PIRSF006060">
    <property type="entry name" value="AA_transporter"/>
    <property type="match status" value="1"/>
</dbReference>
<keyword evidence="2 5" id="KW-0812">Transmembrane</keyword>
<feature type="transmembrane region" description="Helical" evidence="5">
    <location>
        <begin position="192"/>
        <end position="213"/>
    </location>
</feature>
<feature type="transmembrane region" description="Helical" evidence="5">
    <location>
        <begin position="411"/>
        <end position="428"/>
    </location>
</feature>
<evidence type="ECO:0000313" key="8">
    <source>
        <dbReference type="Proteomes" id="UP000192536"/>
    </source>
</evidence>
<dbReference type="AlphaFoldDB" id="A0A1X0WBM9"/>
<gene>
    <name evidence="7" type="ORF">BS640_17845</name>
</gene>
<comment type="subcellular location">
    <subcellularLocation>
        <location evidence="1">Membrane</location>
        <topology evidence="1">Multi-pass membrane protein</topology>
    </subcellularLocation>
</comment>
<feature type="transmembrane region" description="Helical" evidence="5">
    <location>
        <begin position="116"/>
        <end position="136"/>
    </location>
</feature>
<accession>A0A1X0WBM9</accession>
<feature type="transmembrane region" description="Helical" evidence="5">
    <location>
        <begin position="12"/>
        <end position="34"/>
    </location>
</feature>
<evidence type="ECO:0000256" key="4">
    <source>
        <dbReference type="ARBA" id="ARBA00023136"/>
    </source>
</evidence>
<protein>
    <submittedName>
        <fullName evidence="7">Putrescine/spermidine ABC transporter</fullName>
    </submittedName>
</protein>
<sequence length="441" mass="47911">MNDSRLRSGLSLWQVVIIGIAYMTPMTVFDTFGIVSGVTEGRVPMAYLLALVAVLLTALSYGRLVKLYPEAGSAYTYARGTCGSQFGFLVGWSSLLDYILLPMINSLLSGIYLRSLFPHIPPALFIMAFTLLVAFINCRNIKLLANLNVIFVGLPVILMGIFIYLVIQGVSHHAGSGHVWTLAPLLNGNASVLPLIGGAAMLCFSFLGFDAVTTLSGDTRNPGKVIPRAIFITALSGGLIFFVAAWFIQLYYPNNAQFKNPDEAMPEIVLYVGGKFFQSVFLVAILVNTFASALASHASAARLLNIMGRDNIFPQKFFGYNHPQTHSPLYCILFVSGISMTAVFFNLDTAVSLISFGALVAFSSVNISVLMHFAVLKKQINSLREGINNVVMPLLGLLTVAVMWFNLDKDALELGLTWAALGAAYLVYCKLTNKVVVLSEV</sequence>
<feature type="transmembrane region" description="Helical" evidence="5">
    <location>
        <begin position="329"/>
        <end position="347"/>
    </location>
</feature>
<feature type="domain" description="Amino acid permease/ SLC12A" evidence="6">
    <location>
        <begin position="15"/>
        <end position="370"/>
    </location>
</feature>
<evidence type="ECO:0000259" key="6">
    <source>
        <dbReference type="Pfam" id="PF00324"/>
    </source>
</evidence>
<dbReference type="PANTHER" id="PTHR42770">
    <property type="entry name" value="AMINO ACID TRANSPORTER-RELATED"/>
    <property type="match status" value="1"/>
</dbReference>
<evidence type="ECO:0000256" key="3">
    <source>
        <dbReference type="ARBA" id="ARBA00022989"/>
    </source>
</evidence>
<dbReference type="GO" id="GO:0016020">
    <property type="term" value="C:membrane"/>
    <property type="evidence" value="ECO:0007669"/>
    <property type="project" value="UniProtKB-SubCell"/>
</dbReference>
<keyword evidence="4 5" id="KW-0472">Membrane</keyword>
<feature type="transmembrane region" description="Helical" evidence="5">
    <location>
        <begin position="86"/>
        <end position="104"/>
    </location>
</feature>
<dbReference type="GO" id="GO:0055085">
    <property type="term" value="P:transmembrane transport"/>
    <property type="evidence" value="ECO:0007669"/>
    <property type="project" value="InterPro"/>
</dbReference>
<evidence type="ECO:0000256" key="1">
    <source>
        <dbReference type="ARBA" id="ARBA00004141"/>
    </source>
</evidence>
<dbReference type="RefSeq" id="WP_084913020.1">
    <property type="nucleotide sequence ID" value="NZ_CP049603.1"/>
</dbReference>
<dbReference type="STRING" id="1646377.BS640_17845"/>
<dbReference type="Pfam" id="PF00324">
    <property type="entry name" value="AA_permease"/>
    <property type="match status" value="1"/>
</dbReference>
<dbReference type="Proteomes" id="UP000192536">
    <property type="component" value="Unassembled WGS sequence"/>
</dbReference>
<dbReference type="Gene3D" id="1.20.1740.10">
    <property type="entry name" value="Amino acid/polyamine transporter I"/>
    <property type="match status" value="1"/>
</dbReference>
<dbReference type="InterPro" id="IPR004841">
    <property type="entry name" value="AA-permease/SLC12A_dom"/>
</dbReference>
<dbReference type="GeneID" id="93566256"/>
<dbReference type="InterPro" id="IPR050367">
    <property type="entry name" value="APC_superfamily"/>
</dbReference>
<keyword evidence="3 5" id="KW-1133">Transmembrane helix</keyword>
<evidence type="ECO:0000256" key="2">
    <source>
        <dbReference type="ARBA" id="ARBA00022692"/>
    </source>
</evidence>
<feature type="transmembrane region" description="Helical" evidence="5">
    <location>
        <begin position="143"/>
        <end position="167"/>
    </location>
</feature>
<reference evidence="7 8" key="1">
    <citation type="journal article" date="2017" name="Int. J. Syst. Evol. Microbiol.">
        <title>Rouxiella badensis sp. nov. and Rouxiella silvae sp. nov. isolated from peat bog soil in Germany and emendation of the genus description.</title>
        <authorList>
            <person name="Le Fleche-Mateos A."/>
            <person name="Kugler J.H."/>
            <person name="Hansen S.H."/>
            <person name="Syldatk C."/>
            <person name="Hausmann R."/>
            <person name="Lomprez F."/>
            <person name="Vandenbogaert M."/>
            <person name="Manuguerra J.C."/>
            <person name="Grimont P.A."/>
        </authorList>
    </citation>
    <scope>NUCLEOTIDE SEQUENCE [LARGE SCALE GENOMIC DNA]</scope>
    <source>
        <strain evidence="7 8">DSM 100043</strain>
    </source>
</reference>
<organism evidence="7 8">
    <name type="scientific">Rouxiella badensis</name>
    <dbReference type="NCBI Taxonomy" id="1646377"/>
    <lineage>
        <taxon>Bacteria</taxon>
        <taxon>Pseudomonadati</taxon>
        <taxon>Pseudomonadota</taxon>
        <taxon>Gammaproteobacteria</taxon>
        <taxon>Enterobacterales</taxon>
        <taxon>Yersiniaceae</taxon>
        <taxon>Rouxiella</taxon>
    </lineage>
</organism>
<feature type="transmembrane region" description="Helical" evidence="5">
    <location>
        <begin position="387"/>
        <end position="405"/>
    </location>
</feature>
<name>A0A1X0WBM9_9GAMM</name>
<comment type="caution">
    <text evidence="7">The sequence shown here is derived from an EMBL/GenBank/DDBJ whole genome shotgun (WGS) entry which is preliminary data.</text>
</comment>
<feature type="transmembrane region" description="Helical" evidence="5">
    <location>
        <begin position="353"/>
        <end position="375"/>
    </location>
</feature>
<dbReference type="PANTHER" id="PTHR42770:SF8">
    <property type="entry name" value="PUTRESCINE IMPORTER PUUP"/>
    <property type="match status" value="1"/>
</dbReference>
<feature type="transmembrane region" description="Helical" evidence="5">
    <location>
        <begin position="225"/>
        <end position="248"/>
    </location>
</feature>
<keyword evidence="8" id="KW-1185">Reference proteome</keyword>